<evidence type="ECO:0000313" key="2">
    <source>
        <dbReference type="Proteomes" id="UP001444071"/>
    </source>
</evidence>
<keyword evidence="2" id="KW-1185">Reference proteome</keyword>
<comment type="caution">
    <text evidence="1">The sequence shown here is derived from an EMBL/GenBank/DDBJ whole genome shotgun (WGS) entry which is preliminary data.</text>
</comment>
<sequence>MPLPNGEKSKHPIAGVFLSVTGKLKAQWGTSIYGNQSLVNHQCSSGNVLINFCGRRELFRRQFLHIFRHEMKSCCLKLTLHPIRIFFSGTFSVYMSSMLCIPLSSEVRGTLERESVLHSIACRSVAASDNS</sequence>
<protein>
    <submittedName>
        <fullName evidence="1">Uncharacterized protein</fullName>
    </submittedName>
</protein>
<accession>A0ABV0WS56</accession>
<evidence type="ECO:0000313" key="1">
    <source>
        <dbReference type="EMBL" id="MEQ2272456.1"/>
    </source>
</evidence>
<reference evidence="1 2" key="1">
    <citation type="submission" date="2021-06" db="EMBL/GenBank/DDBJ databases">
        <authorList>
            <person name="Palmer J.M."/>
        </authorList>
    </citation>
    <scope>NUCLEOTIDE SEQUENCE [LARGE SCALE GENOMIC DNA]</scope>
    <source>
        <strain evidence="1 2">XR_2019</strain>
        <tissue evidence="1">Muscle</tissue>
    </source>
</reference>
<proteinExistence type="predicted"/>
<name>A0ABV0WS56_9TELE</name>
<dbReference type="Proteomes" id="UP001444071">
    <property type="component" value="Unassembled WGS sequence"/>
</dbReference>
<organism evidence="1 2">
    <name type="scientific">Xenotaenia resolanae</name>
    <dbReference type="NCBI Taxonomy" id="208358"/>
    <lineage>
        <taxon>Eukaryota</taxon>
        <taxon>Metazoa</taxon>
        <taxon>Chordata</taxon>
        <taxon>Craniata</taxon>
        <taxon>Vertebrata</taxon>
        <taxon>Euteleostomi</taxon>
        <taxon>Actinopterygii</taxon>
        <taxon>Neopterygii</taxon>
        <taxon>Teleostei</taxon>
        <taxon>Neoteleostei</taxon>
        <taxon>Acanthomorphata</taxon>
        <taxon>Ovalentaria</taxon>
        <taxon>Atherinomorphae</taxon>
        <taxon>Cyprinodontiformes</taxon>
        <taxon>Goodeidae</taxon>
        <taxon>Xenotaenia</taxon>
    </lineage>
</organism>
<gene>
    <name evidence="1" type="ORF">XENORESO_007368</name>
</gene>
<dbReference type="EMBL" id="JAHRIM010070084">
    <property type="protein sequence ID" value="MEQ2272456.1"/>
    <property type="molecule type" value="Genomic_DNA"/>
</dbReference>